<dbReference type="eggNOG" id="COG2109">
    <property type="taxonomic scope" value="Bacteria"/>
</dbReference>
<keyword evidence="11" id="KW-1185">Reference proteome</keyword>
<dbReference type="RefSeq" id="WP_013007276.1">
    <property type="nucleotide sequence ID" value="NC_013939.1"/>
</dbReference>
<dbReference type="AlphaFoldDB" id="D3PBQ5"/>
<dbReference type="NCBIfam" id="TIGR00708">
    <property type="entry name" value="cobA"/>
    <property type="match status" value="1"/>
</dbReference>
<protein>
    <recommendedName>
        <fullName evidence="3">corrinoid adenosyltransferase</fullName>
        <ecNumber evidence="3">2.5.1.17</ecNumber>
    </recommendedName>
    <alternativeName>
        <fullName evidence="5">Cob(II)alamin adenosyltransferase</fullName>
    </alternativeName>
    <alternativeName>
        <fullName evidence="7">Cob(II)yrinic acid a,c-diamide adenosyltransferase</fullName>
    </alternativeName>
    <alternativeName>
        <fullName evidence="6">Cobinamide/cobalamin adenosyltransferase</fullName>
    </alternativeName>
</protein>
<keyword evidence="10" id="KW-0808">Transferase</keyword>
<evidence type="ECO:0000256" key="1">
    <source>
        <dbReference type="ARBA" id="ARBA00005121"/>
    </source>
</evidence>
<dbReference type="CDD" id="cd00561">
    <property type="entry name" value="CobA_ACA"/>
    <property type="match status" value="1"/>
</dbReference>
<dbReference type="HOGENOM" id="CLU_088595_2_0_0"/>
<dbReference type="NCBIfam" id="NF004637">
    <property type="entry name" value="PRK05986.1"/>
    <property type="match status" value="1"/>
</dbReference>
<dbReference type="GO" id="GO:0008817">
    <property type="term" value="F:corrinoid adenosyltransferase activity"/>
    <property type="evidence" value="ECO:0007669"/>
    <property type="project" value="UniProtKB-EC"/>
</dbReference>
<evidence type="ECO:0000256" key="6">
    <source>
        <dbReference type="ARBA" id="ARBA00033334"/>
    </source>
</evidence>
<evidence type="ECO:0000256" key="9">
    <source>
        <dbReference type="ARBA" id="ARBA00048692"/>
    </source>
</evidence>
<dbReference type="PANTHER" id="PTHR46638:SF1">
    <property type="entry name" value="CORRINOID ADENOSYLTRANSFERASE"/>
    <property type="match status" value="1"/>
</dbReference>
<evidence type="ECO:0000256" key="5">
    <source>
        <dbReference type="ARBA" id="ARBA00031529"/>
    </source>
</evidence>
<comment type="similarity">
    <text evidence="2">Belongs to the Cob(I)alamin adenosyltransferase family.</text>
</comment>
<dbReference type="Pfam" id="PF02572">
    <property type="entry name" value="CobA_CobO_BtuR"/>
    <property type="match status" value="1"/>
</dbReference>
<dbReference type="SUPFAM" id="SSF52540">
    <property type="entry name" value="P-loop containing nucleoside triphosphate hydrolases"/>
    <property type="match status" value="1"/>
</dbReference>
<dbReference type="OrthoDB" id="9810309at2"/>
<dbReference type="InterPro" id="IPR003724">
    <property type="entry name" value="CblAdoTrfase_CobA"/>
</dbReference>
<organism evidence="10 11">
    <name type="scientific">Deferribacter desulfuricans (strain DSM 14783 / JCM 11476 / NBRC 101012 / SSM1)</name>
    <dbReference type="NCBI Taxonomy" id="639282"/>
    <lineage>
        <taxon>Bacteria</taxon>
        <taxon>Pseudomonadati</taxon>
        <taxon>Deferribacterota</taxon>
        <taxon>Deferribacteres</taxon>
        <taxon>Deferribacterales</taxon>
        <taxon>Deferribacteraceae</taxon>
        <taxon>Deferribacter</taxon>
    </lineage>
</organism>
<dbReference type="PIRSF" id="PIRSF015617">
    <property type="entry name" value="Adensltrnsf_CobA"/>
    <property type="match status" value="1"/>
</dbReference>
<name>D3PBQ5_DEFDS</name>
<evidence type="ECO:0000256" key="7">
    <source>
        <dbReference type="ARBA" id="ARBA00033354"/>
    </source>
</evidence>
<sequence>MKGMVHVYTGNGKGKTTAAFGLALRGIGAGKSVYIIQFIKSMEYSEIKAFKKYFPFVPIEQFGRGCFIINKPEKEDILEAKKGFERVKELLKRKDIDILILDEINIAIYYGMIDCAELIEQLKNRNQEMEVVITGRYAKKELIDFADLVTEMKEVKHYYNSGVKARDGIER</sequence>
<evidence type="ECO:0000313" key="11">
    <source>
        <dbReference type="Proteomes" id="UP000001520"/>
    </source>
</evidence>
<dbReference type="GO" id="GO:0005524">
    <property type="term" value="F:ATP binding"/>
    <property type="evidence" value="ECO:0007669"/>
    <property type="project" value="InterPro"/>
</dbReference>
<evidence type="ECO:0000256" key="3">
    <source>
        <dbReference type="ARBA" id="ARBA00012454"/>
    </source>
</evidence>
<dbReference type="GO" id="GO:0009236">
    <property type="term" value="P:cobalamin biosynthetic process"/>
    <property type="evidence" value="ECO:0007669"/>
    <property type="project" value="InterPro"/>
</dbReference>
<comment type="catalytic activity">
    <reaction evidence="9">
        <text>2 cob(II)alamin + reduced [electron-transfer flavoprotein] + 2 ATP = 2 adenosylcob(III)alamin + 2 triphosphate + oxidized [electron-transfer flavoprotein] + 3 H(+)</text>
        <dbReference type="Rhea" id="RHEA:28671"/>
        <dbReference type="Rhea" id="RHEA-COMP:10685"/>
        <dbReference type="Rhea" id="RHEA-COMP:10686"/>
        <dbReference type="ChEBI" id="CHEBI:15378"/>
        <dbReference type="ChEBI" id="CHEBI:16304"/>
        <dbReference type="ChEBI" id="CHEBI:18036"/>
        <dbReference type="ChEBI" id="CHEBI:18408"/>
        <dbReference type="ChEBI" id="CHEBI:30616"/>
        <dbReference type="ChEBI" id="CHEBI:57692"/>
        <dbReference type="ChEBI" id="CHEBI:58307"/>
        <dbReference type="EC" id="2.5.1.17"/>
    </reaction>
</comment>
<dbReference type="STRING" id="639282.DEFDS_0534"/>
<dbReference type="EMBL" id="AP011529">
    <property type="protein sequence ID" value="BAI80028.1"/>
    <property type="molecule type" value="Genomic_DNA"/>
</dbReference>
<reference evidence="10 11" key="1">
    <citation type="journal article" date="2010" name="DNA Res.">
        <title>Bacterial lifestyle in a deep-sea hydrothermal vent chimney revealed by the genome sequence of the thermophilic bacterium Deferribacter desulfuricans SSM1.</title>
        <authorList>
            <person name="Takaki Y."/>
            <person name="Shimamura S."/>
            <person name="Nakagawa S."/>
            <person name="Fukuhara Y."/>
            <person name="Horikawa H."/>
            <person name="Ankai A."/>
            <person name="Harada T."/>
            <person name="Hosoyama A."/>
            <person name="Oguchi A."/>
            <person name="Fukui S."/>
            <person name="Fujita N."/>
            <person name="Takami H."/>
            <person name="Takai K."/>
        </authorList>
    </citation>
    <scope>NUCLEOTIDE SEQUENCE [LARGE SCALE GENOMIC DNA]</scope>
    <source>
        <strain evidence="11">DSM 14783 / JCM 11476 / NBRC 101012 / SSM1</strain>
    </source>
</reference>
<evidence type="ECO:0000313" key="10">
    <source>
        <dbReference type="EMBL" id="BAI80028.1"/>
    </source>
</evidence>
<dbReference type="EC" id="2.5.1.17" evidence="3"/>
<accession>D3PBQ5</accession>
<comment type="function">
    <text evidence="4">Required for both de novo synthesis of the corrin ring for the assimilation of exogenous corrinoids. Participates in the adenosylation of a variety of incomplete and complete corrinoids.</text>
</comment>
<evidence type="ECO:0000256" key="4">
    <source>
        <dbReference type="ARBA" id="ARBA00024929"/>
    </source>
</evidence>
<dbReference type="Proteomes" id="UP000001520">
    <property type="component" value="Chromosome"/>
</dbReference>
<dbReference type="PANTHER" id="PTHR46638">
    <property type="entry name" value="CORRINOID ADENOSYLTRANSFERASE"/>
    <property type="match status" value="1"/>
</dbReference>
<comment type="catalytic activity">
    <reaction evidence="8">
        <text>2 cob(II)yrinate a,c diamide + reduced [electron-transfer flavoprotein] + 2 ATP = 2 adenosylcob(III)yrinate a,c-diamide + 2 triphosphate + oxidized [electron-transfer flavoprotein] + 3 H(+)</text>
        <dbReference type="Rhea" id="RHEA:11528"/>
        <dbReference type="Rhea" id="RHEA-COMP:10685"/>
        <dbReference type="Rhea" id="RHEA-COMP:10686"/>
        <dbReference type="ChEBI" id="CHEBI:15378"/>
        <dbReference type="ChEBI" id="CHEBI:18036"/>
        <dbReference type="ChEBI" id="CHEBI:30616"/>
        <dbReference type="ChEBI" id="CHEBI:57692"/>
        <dbReference type="ChEBI" id="CHEBI:58307"/>
        <dbReference type="ChEBI" id="CHEBI:58503"/>
        <dbReference type="ChEBI" id="CHEBI:58537"/>
        <dbReference type="EC" id="2.5.1.17"/>
    </reaction>
</comment>
<dbReference type="Gene3D" id="3.40.50.300">
    <property type="entry name" value="P-loop containing nucleotide triphosphate hydrolases"/>
    <property type="match status" value="1"/>
</dbReference>
<dbReference type="KEGG" id="ddf:DEFDS_0534"/>
<evidence type="ECO:0000256" key="2">
    <source>
        <dbReference type="ARBA" id="ARBA00007487"/>
    </source>
</evidence>
<proteinExistence type="inferred from homology"/>
<gene>
    <name evidence="10" type="primary">cobO</name>
    <name evidence="10" type="ordered locus">DEFDS_0534</name>
</gene>
<dbReference type="InterPro" id="IPR027417">
    <property type="entry name" value="P-loop_NTPase"/>
</dbReference>
<comment type="pathway">
    <text evidence="1">Cofactor biosynthesis; adenosylcobalamin biosynthesis; adenosylcobalamin from cob(II)yrinate a,c-diamide: step 2/7.</text>
</comment>
<evidence type="ECO:0000256" key="8">
    <source>
        <dbReference type="ARBA" id="ARBA00048555"/>
    </source>
</evidence>